<dbReference type="STRING" id="283909.R7U2D0"/>
<evidence type="ECO:0000256" key="4">
    <source>
        <dbReference type="ARBA" id="ARBA00023043"/>
    </source>
</evidence>
<dbReference type="PROSITE" id="PS51732">
    <property type="entry name" value="ASN_GLN_ASE_3"/>
    <property type="match status" value="1"/>
</dbReference>
<dbReference type="Pfam" id="PF17763">
    <property type="entry name" value="Asparaginase_C"/>
    <property type="match status" value="1"/>
</dbReference>
<evidence type="ECO:0000256" key="2">
    <source>
        <dbReference type="ARBA" id="ARBA00022737"/>
    </source>
</evidence>
<dbReference type="EMBL" id="AMQN01009689">
    <property type="status" value="NOT_ANNOTATED_CDS"/>
    <property type="molecule type" value="Genomic_DNA"/>
</dbReference>
<keyword evidence="14" id="KW-1185">Reference proteome</keyword>
<dbReference type="InterPro" id="IPR037152">
    <property type="entry name" value="L-asparaginase_N_sf"/>
</dbReference>
<dbReference type="PRINTS" id="PR01415">
    <property type="entry name" value="ANKYRIN"/>
</dbReference>
<keyword evidence="2" id="KW-0677">Repeat</keyword>
<evidence type="ECO:0000256" key="6">
    <source>
        <dbReference type="PROSITE-ProRule" id="PRU00023"/>
    </source>
</evidence>
<name>R7U2D0_CAPTE</name>
<feature type="repeat" description="ANK" evidence="6">
    <location>
        <begin position="457"/>
        <end position="489"/>
    </location>
</feature>
<dbReference type="Proteomes" id="UP000014760">
    <property type="component" value="Unassembled WGS sequence"/>
</dbReference>
<feature type="repeat" description="ANK" evidence="6">
    <location>
        <begin position="556"/>
        <end position="588"/>
    </location>
</feature>
<sequence length="617" mass="67404">MAPNVGEDDEPKKEHEDVIGDDVGGNVSKVKVLYTGGTIGMANRGPSKAYSPEPKFLVQELRKLPIFHDTSYAHHFLETVDNEAALCMPRQKNGSRIIYSVSEYDPLLDSSNMTYADYALLATDIEKSYHEYDAFVILHGTDTMAFTASALSFMLKNLGKPVILTGSQIPIFETRSDGRDNFLGALILAGCYHIPEVTIYFNNVLMRGNRCTKANAESFDAFKSPNMEPLVTMDININVSWEAVFRHRGLHKFCVNFDMCPNVGVLRLFPSITEATVSAFLQPPMQGVVLQTYGAGNGPTARLDLMNVLKEATARGIIIVNCTQCSTGAVSALYSVGKELEEIGVIPGSDMTVEAALMKLSYLLGKKNKTISELRKLMAKNLRGEMSVATEKDDALVHLPLISRLAETMRLSSSQEVGTLKDAIFPYLLCAASRDGNIDALEQLRHAGATFNLSDYDGRTPLHIAASEGHTDTVHYLLDWGAPVHLRDRYGHAPLDDAVRFDKIEVIKLLTAAGAHLTLPPTSQGTLLCEAVVNTPVNALEAWRLAGADLNQGDYDGRTPLHLAVAIQDMSKVDYLMSHGADPLVKDRFGQTALGQAECTCDLAIVTRLKGHALPTE</sequence>
<dbReference type="PANTHER" id="PTHR11707">
    <property type="entry name" value="L-ASPARAGINASE"/>
    <property type="match status" value="1"/>
</dbReference>
<dbReference type="FunCoup" id="R7U2D0">
    <property type="interactions" value="64"/>
</dbReference>
<reference evidence="14" key="1">
    <citation type="submission" date="2012-12" db="EMBL/GenBank/DDBJ databases">
        <authorList>
            <person name="Hellsten U."/>
            <person name="Grimwood J."/>
            <person name="Chapman J.A."/>
            <person name="Shapiro H."/>
            <person name="Aerts A."/>
            <person name="Otillar R.P."/>
            <person name="Terry A.Y."/>
            <person name="Boore J.L."/>
            <person name="Simakov O."/>
            <person name="Marletaz F."/>
            <person name="Cho S.-J."/>
            <person name="Edsinger-Gonzales E."/>
            <person name="Havlak P."/>
            <person name="Kuo D.-H."/>
            <person name="Larsson T."/>
            <person name="Lv J."/>
            <person name="Arendt D."/>
            <person name="Savage R."/>
            <person name="Osoegawa K."/>
            <person name="de Jong P."/>
            <person name="Lindberg D.R."/>
            <person name="Seaver E.C."/>
            <person name="Weisblat D.A."/>
            <person name="Putnam N.H."/>
            <person name="Grigoriev I.V."/>
            <person name="Rokhsar D.S."/>
        </authorList>
    </citation>
    <scope>NUCLEOTIDE SEQUENCE</scope>
    <source>
        <strain evidence="14">I ESC-2004</strain>
    </source>
</reference>
<evidence type="ECO:0000256" key="3">
    <source>
        <dbReference type="ARBA" id="ARBA00022801"/>
    </source>
</evidence>
<dbReference type="InterPro" id="IPR027473">
    <property type="entry name" value="L-asparaginase_C"/>
</dbReference>
<dbReference type="InterPro" id="IPR020827">
    <property type="entry name" value="Asparaginase/glutaminase_AS1"/>
</dbReference>
<dbReference type="GO" id="GO:0004067">
    <property type="term" value="F:asparaginase activity"/>
    <property type="evidence" value="ECO:0007669"/>
    <property type="project" value="UniProtKB-UniRule"/>
</dbReference>
<dbReference type="Gene3D" id="1.25.40.20">
    <property type="entry name" value="Ankyrin repeat-containing domain"/>
    <property type="match status" value="2"/>
</dbReference>
<reference evidence="13" key="3">
    <citation type="submission" date="2015-06" db="UniProtKB">
        <authorList>
            <consortium name="EnsemblMetazoa"/>
        </authorList>
    </citation>
    <scope>IDENTIFICATION</scope>
</reference>
<feature type="region of interest" description="Disordered" evidence="9">
    <location>
        <begin position="1"/>
        <end position="23"/>
    </location>
</feature>
<dbReference type="Pfam" id="PF12796">
    <property type="entry name" value="Ank_2"/>
    <property type="match status" value="1"/>
</dbReference>
<evidence type="ECO:0000256" key="9">
    <source>
        <dbReference type="SAM" id="MobiDB-lite"/>
    </source>
</evidence>
<dbReference type="NCBIfam" id="TIGR00519">
    <property type="entry name" value="asnASE_I"/>
    <property type="match status" value="1"/>
</dbReference>
<dbReference type="OrthoDB" id="542841at2759"/>
<dbReference type="FunFam" id="3.40.50.40:FF:000001">
    <property type="entry name" value="L-asparaginase 1"/>
    <property type="match status" value="1"/>
</dbReference>
<evidence type="ECO:0000256" key="8">
    <source>
        <dbReference type="PROSITE-ProRule" id="PRU10100"/>
    </source>
</evidence>
<feature type="active site" evidence="7">
    <location>
        <position position="38"/>
    </location>
</feature>
<dbReference type="SMART" id="SM00870">
    <property type="entry name" value="Asparaginase"/>
    <property type="match status" value="1"/>
</dbReference>
<comment type="similarity">
    <text evidence="5">In the N-terminal section; belongs to the asparaginase 1 family.</text>
</comment>
<dbReference type="InterPro" id="IPR036770">
    <property type="entry name" value="Ankyrin_rpt-contain_sf"/>
</dbReference>
<dbReference type="InterPro" id="IPR040919">
    <property type="entry name" value="Asparaginase_C"/>
</dbReference>
<dbReference type="PROSITE" id="PS00144">
    <property type="entry name" value="ASN_GLN_ASE_1"/>
    <property type="match status" value="1"/>
</dbReference>
<dbReference type="EnsemblMetazoa" id="CapteT167074">
    <property type="protein sequence ID" value="CapteP167074"/>
    <property type="gene ID" value="CapteG167074"/>
</dbReference>
<dbReference type="OMA" id="IKWDIIL"/>
<dbReference type="AlphaFoldDB" id="R7U2D0"/>
<dbReference type="InterPro" id="IPR036152">
    <property type="entry name" value="Asp/glu_Ase-like_sf"/>
</dbReference>
<gene>
    <name evidence="12" type="ORF">CAPTEDRAFT_167074</name>
</gene>
<feature type="domain" description="L-asparaginase N-terminal" evidence="10">
    <location>
        <begin position="29"/>
        <end position="243"/>
    </location>
</feature>
<evidence type="ECO:0000259" key="10">
    <source>
        <dbReference type="Pfam" id="PF00710"/>
    </source>
</evidence>
<dbReference type="EC" id="3.5.1.1" evidence="1"/>
<dbReference type="SMART" id="SM00248">
    <property type="entry name" value="ANK"/>
    <property type="match status" value="4"/>
</dbReference>
<dbReference type="InterPro" id="IPR041725">
    <property type="entry name" value="L-asparaginase_I"/>
</dbReference>
<keyword evidence="3" id="KW-0378">Hydrolase</keyword>
<dbReference type="SFLD" id="SFLDS00057">
    <property type="entry name" value="Glutaminase/Asparaginase"/>
    <property type="match status" value="1"/>
</dbReference>
<dbReference type="Pfam" id="PF00710">
    <property type="entry name" value="Asparaginase"/>
    <property type="match status" value="1"/>
</dbReference>
<reference evidence="12 14" key="2">
    <citation type="journal article" date="2013" name="Nature">
        <title>Insights into bilaterian evolution from three spiralian genomes.</title>
        <authorList>
            <person name="Simakov O."/>
            <person name="Marletaz F."/>
            <person name="Cho S.J."/>
            <person name="Edsinger-Gonzales E."/>
            <person name="Havlak P."/>
            <person name="Hellsten U."/>
            <person name="Kuo D.H."/>
            <person name="Larsson T."/>
            <person name="Lv J."/>
            <person name="Arendt D."/>
            <person name="Savage R."/>
            <person name="Osoegawa K."/>
            <person name="de Jong P."/>
            <person name="Grimwood J."/>
            <person name="Chapman J.A."/>
            <person name="Shapiro H."/>
            <person name="Aerts A."/>
            <person name="Otillar R.P."/>
            <person name="Terry A.Y."/>
            <person name="Boore J.L."/>
            <person name="Grigoriev I.V."/>
            <person name="Lindberg D.R."/>
            <person name="Seaver E.C."/>
            <person name="Weisblat D.A."/>
            <person name="Putnam N.H."/>
            <person name="Rokhsar D.S."/>
        </authorList>
    </citation>
    <scope>NUCLEOTIDE SEQUENCE</scope>
    <source>
        <strain evidence="12 14">I ESC-2004</strain>
    </source>
</reference>
<dbReference type="SUPFAM" id="SSF48403">
    <property type="entry name" value="Ankyrin repeat"/>
    <property type="match status" value="1"/>
</dbReference>
<dbReference type="PIRSF" id="PIRSF500176">
    <property type="entry name" value="L_ASNase"/>
    <property type="match status" value="1"/>
</dbReference>
<evidence type="ECO:0000259" key="11">
    <source>
        <dbReference type="Pfam" id="PF17763"/>
    </source>
</evidence>
<feature type="domain" description="Asparaginase/glutaminase C-terminal" evidence="11">
    <location>
        <begin position="262"/>
        <end position="378"/>
    </location>
</feature>
<evidence type="ECO:0000256" key="7">
    <source>
        <dbReference type="PROSITE-ProRule" id="PRU10099"/>
    </source>
</evidence>
<protein>
    <recommendedName>
        <fullName evidence="1">asparaginase</fullName>
        <ecNumber evidence="1">3.5.1.1</ecNumber>
    </recommendedName>
</protein>
<dbReference type="PROSITE" id="PS50297">
    <property type="entry name" value="ANK_REP_REGION"/>
    <property type="match status" value="2"/>
</dbReference>
<dbReference type="PROSITE" id="PS50088">
    <property type="entry name" value="ANK_REPEAT"/>
    <property type="match status" value="2"/>
</dbReference>
<dbReference type="PIRSF" id="PIRSF001220">
    <property type="entry name" value="L-ASNase_gatD"/>
    <property type="match status" value="1"/>
</dbReference>
<evidence type="ECO:0000256" key="5">
    <source>
        <dbReference type="ARBA" id="ARBA00061199"/>
    </source>
</evidence>
<evidence type="ECO:0000256" key="1">
    <source>
        <dbReference type="ARBA" id="ARBA00012920"/>
    </source>
</evidence>
<dbReference type="PANTHER" id="PTHR11707:SF28">
    <property type="entry name" value="60 KDA LYSOPHOSPHOLIPASE"/>
    <property type="match status" value="1"/>
</dbReference>
<dbReference type="Gene3D" id="3.40.50.40">
    <property type="match status" value="1"/>
</dbReference>
<evidence type="ECO:0000313" key="13">
    <source>
        <dbReference type="EnsemblMetazoa" id="CapteP167074"/>
    </source>
</evidence>
<dbReference type="InterPro" id="IPR002110">
    <property type="entry name" value="Ankyrin_rpt"/>
</dbReference>
<dbReference type="CDD" id="cd08963">
    <property type="entry name" value="L-asparaginase_I"/>
    <property type="match status" value="1"/>
</dbReference>
<keyword evidence="4 6" id="KW-0040">ANK repeat</keyword>
<evidence type="ECO:0000313" key="14">
    <source>
        <dbReference type="Proteomes" id="UP000014760"/>
    </source>
</evidence>
<dbReference type="Gene3D" id="3.40.50.1170">
    <property type="entry name" value="L-asparaginase, N-terminal domain"/>
    <property type="match status" value="1"/>
</dbReference>
<dbReference type="InterPro" id="IPR027474">
    <property type="entry name" value="L-asparaginase_N"/>
</dbReference>
<dbReference type="InterPro" id="IPR027475">
    <property type="entry name" value="Asparaginase/glutaminase_AS2"/>
</dbReference>
<accession>R7U2D0</accession>
<dbReference type="HOGENOM" id="CLU_019134_3_0_1"/>
<evidence type="ECO:0000313" key="12">
    <source>
        <dbReference type="EMBL" id="ELU00495.1"/>
    </source>
</evidence>
<dbReference type="PROSITE" id="PS00917">
    <property type="entry name" value="ASN_GLN_ASE_2"/>
    <property type="match status" value="1"/>
</dbReference>
<organism evidence="12">
    <name type="scientific">Capitella teleta</name>
    <name type="common">Polychaete worm</name>
    <dbReference type="NCBI Taxonomy" id="283909"/>
    <lineage>
        <taxon>Eukaryota</taxon>
        <taxon>Metazoa</taxon>
        <taxon>Spiralia</taxon>
        <taxon>Lophotrochozoa</taxon>
        <taxon>Annelida</taxon>
        <taxon>Polychaeta</taxon>
        <taxon>Sedentaria</taxon>
        <taxon>Scolecida</taxon>
        <taxon>Capitellidae</taxon>
        <taxon>Capitella</taxon>
    </lineage>
</organism>
<dbReference type="Pfam" id="PF00023">
    <property type="entry name" value="Ank"/>
    <property type="match status" value="1"/>
</dbReference>
<dbReference type="GO" id="GO:0006528">
    <property type="term" value="P:asparagine metabolic process"/>
    <property type="evidence" value="ECO:0007669"/>
    <property type="project" value="UniProtKB-ARBA"/>
</dbReference>
<dbReference type="InterPro" id="IPR006034">
    <property type="entry name" value="Asparaginase/glutaminase-like"/>
</dbReference>
<proteinExistence type="inferred from homology"/>
<dbReference type="InterPro" id="IPR006033">
    <property type="entry name" value="AsnA_fam"/>
</dbReference>
<feature type="active site" evidence="8">
    <location>
        <position position="141"/>
    </location>
</feature>
<dbReference type="EMBL" id="KB305961">
    <property type="protein sequence ID" value="ELU00495.1"/>
    <property type="molecule type" value="Genomic_DNA"/>
</dbReference>
<dbReference type="FunFam" id="3.40.50.1170:FF:000003">
    <property type="entry name" value="60 kDa lysophospholipase"/>
    <property type="match status" value="1"/>
</dbReference>
<dbReference type="PRINTS" id="PR00139">
    <property type="entry name" value="ASNGLNASE"/>
</dbReference>
<dbReference type="SUPFAM" id="SSF53774">
    <property type="entry name" value="Glutaminase/Asparaginase"/>
    <property type="match status" value="1"/>
</dbReference>